<evidence type="ECO:0000256" key="6">
    <source>
        <dbReference type="ARBA" id="ARBA00023316"/>
    </source>
</evidence>
<gene>
    <name evidence="8" type="ORF">GMA10_06380</name>
</gene>
<dbReference type="PROSITE" id="PS51191">
    <property type="entry name" value="FEMABX"/>
    <property type="match status" value="1"/>
</dbReference>
<evidence type="ECO:0000256" key="3">
    <source>
        <dbReference type="ARBA" id="ARBA00022960"/>
    </source>
</evidence>
<dbReference type="Gene3D" id="3.40.630.30">
    <property type="match status" value="2"/>
</dbReference>
<dbReference type="PANTHER" id="PTHR36174">
    <property type="entry name" value="LIPID II:GLYCINE GLYCYLTRANSFERASE"/>
    <property type="match status" value="1"/>
</dbReference>
<protein>
    <submittedName>
        <fullName evidence="8">Peptidoglycan bridge formation glycyltransferase FemA/FemB family protein</fullName>
    </submittedName>
</protein>
<evidence type="ECO:0000256" key="2">
    <source>
        <dbReference type="ARBA" id="ARBA00022679"/>
    </source>
</evidence>
<dbReference type="SUPFAM" id="SSF55729">
    <property type="entry name" value="Acyl-CoA N-acyltransferases (Nat)"/>
    <property type="match status" value="2"/>
</dbReference>
<dbReference type="RefSeq" id="WP_129314872.1">
    <property type="nucleotide sequence ID" value="NZ_NOIQ01000003.1"/>
</dbReference>
<evidence type="ECO:0000256" key="1">
    <source>
        <dbReference type="ARBA" id="ARBA00009943"/>
    </source>
</evidence>
<dbReference type="PANTHER" id="PTHR36174:SF1">
    <property type="entry name" value="LIPID II:GLYCINE GLYCYLTRANSFERASE"/>
    <property type="match status" value="1"/>
</dbReference>
<feature type="domain" description="BioF2-like acetyltransferase" evidence="7">
    <location>
        <begin position="174"/>
        <end position="302"/>
    </location>
</feature>
<dbReference type="AlphaFoldDB" id="A0A7K1LI32"/>
<dbReference type="OrthoDB" id="9793335at2"/>
<dbReference type="GO" id="GO:0009252">
    <property type="term" value="P:peptidoglycan biosynthetic process"/>
    <property type="evidence" value="ECO:0007669"/>
    <property type="project" value="UniProtKB-KW"/>
</dbReference>
<dbReference type="GO" id="GO:0008360">
    <property type="term" value="P:regulation of cell shape"/>
    <property type="evidence" value="ECO:0007669"/>
    <property type="project" value="UniProtKB-KW"/>
</dbReference>
<dbReference type="EMBL" id="WOGT01000003">
    <property type="protein sequence ID" value="MUN54839.1"/>
    <property type="molecule type" value="Genomic_DNA"/>
</dbReference>
<keyword evidence="2 8" id="KW-0808">Transferase</keyword>
<keyword evidence="6" id="KW-0961">Cell wall biogenesis/degradation</keyword>
<dbReference type="InterPro" id="IPR050644">
    <property type="entry name" value="PG_Glycine_Bridge_Synth"/>
</dbReference>
<evidence type="ECO:0000256" key="4">
    <source>
        <dbReference type="ARBA" id="ARBA00022984"/>
    </source>
</evidence>
<dbReference type="GO" id="GO:0016755">
    <property type="term" value="F:aminoacyltransferase activity"/>
    <property type="evidence" value="ECO:0007669"/>
    <property type="project" value="InterPro"/>
</dbReference>
<accession>A0A7K1LI32</accession>
<dbReference type="InterPro" id="IPR038740">
    <property type="entry name" value="BioF2-like_GNAT_dom"/>
</dbReference>
<keyword evidence="5" id="KW-0012">Acyltransferase</keyword>
<dbReference type="Proteomes" id="UP000462152">
    <property type="component" value="Unassembled WGS sequence"/>
</dbReference>
<evidence type="ECO:0000259" key="7">
    <source>
        <dbReference type="Pfam" id="PF13480"/>
    </source>
</evidence>
<dbReference type="Pfam" id="PF13480">
    <property type="entry name" value="Acetyltransf_6"/>
    <property type="match status" value="1"/>
</dbReference>
<evidence type="ECO:0000313" key="9">
    <source>
        <dbReference type="Proteomes" id="UP000462152"/>
    </source>
</evidence>
<keyword evidence="9" id="KW-1185">Reference proteome</keyword>
<dbReference type="InterPro" id="IPR016181">
    <property type="entry name" value="Acyl_CoA_acyltransferase"/>
</dbReference>
<dbReference type="GO" id="GO:0071555">
    <property type="term" value="P:cell wall organization"/>
    <property type="evidence" value="ECO:0007669"/>
    <property type="project" value="UniProtKB-KW"/>
</dbReference>
<reference evidence="8 9" key="1">
    <citation type="submission" date="2019-12" db="EMBL/GenBank/DDBJ databases">
        <authorList>
            <person name="Li J."/>
            <person name="Shi Y."/>
            <person name="Xu G."/>
            <person name="Xiao D."/>
            <person name="Ran X."/>
        </authorList>
    </citation>
    <scope>NUCLEOTIDE SEQUENCE [LARGE SCALE GENOMIC DNA]</scope>
    <source>
        <strain evidence="8 9">JCM 15915</strain>
    </source>
</reference>
<comment type="caution">
    <text evidence="8">The sequence shown here is derived from an EMBL/GenBank/DDBJ whole genome shotgun (WGS) entry which is preliminary data.</text>
</comment>
<comment type="similarity">
    <text evidence="1">Belongs to the FemABX family.</text>
</comment>
<organism evidence="8 9">
    <name type="scientific">Rothia koreensis</name>
    <dbReference type="NCBI Taxonomy" id="592378"/>
    <lineage>
        <taxon>Bacteria</taxon>
        <taxon>Bacillati</taxon>
        <taxon>Actinomycetota</taxon>
        <taxon>Actinomycetes</taxon>
        <taxon>Micrococcales</taxon>
        <taxon>Micrococcaceae</taxon>
        <taxon>Rothia</taxon>
    </lineage>
</organism>
<evidence type="ECO:0000313" key="8">
    <source>
        <dbReference type="EMBL" id="MUN54839.1"/>
    </source>
</evidence>
<proteinExistence type="inferred from homology"/>
<name>A0A7K1LI32_9MICC</name>
<keyword evidence="3" id="KW-0133">Cell shape</keyword>
<keyword evidence="4" id="KW-0573">Peptidoglycan synthesis</keyword>
<sequence>MRHFTARFATDQEIDNWDDHVTSNPNGGNLLQSASFASVKSAHGWKPVFMVYEGVTEVGEGNDVEEREVSSYNLILEKSIPLLGKIWYMIKGPDVTDIEDIPAIMEANREFVRSNGLKVFAIKIEPDIEDSESRSAFLHRAGLVKQFNIQPNDSTAILRTDADEETVLKSLHSRGRNAVRRAKREGAEVEQVELTEENMKKMFSLMDTVGQGNANVNLRSFEYYKQFWTTFARAGQGRLYFTYEDGEPSVGAFVIRYGRKGTYKDGGSKPRRRQYGDSHLVQWIALTDLMTDYGIEEYDFCGTPPKAELKNKEHGYYGLGLFKTSFTKTVIDFVGVYDQVLNPTAYKAWVSVVERVVRQIWWRRTKQPFY</sequence>
<dbReference type="InterPro" id="IPR003447">
    <property type="entry name" value="FEMABX"/>
</dbReference>
<evidence type="ECO:0000256" key="5">
    <source>
        <dbReference type="ARBA" id="ARBA00023315"/>
    </source>
</evidence>